<accession>A0ABP9WXD3</accession>
<dbReference type="Proteomes" id="UP001428290">
    <property type="component" value="Unassembled WGS sequence"/>
</dbReference>
<dbReference type="EMBL" id="BAABRU010000003">
    <property type="protein sequence ID" value="GAA5527181.1"/>
    <property type="molecule type" value="Genomic_DNA"/>
</dbReference>
<evidence type="ECO:0000313" key="3">
    <source>
        <dbReference type="Proteomes" id="UP001428290"/>
    </source>
</evidence>
<proteinExistence type="predicted"/>
<sequence length="308" mass="36085">MPEDQNYNAEWWNIRVNNFCKKILGWHQLGTSNIDVKGGPKKEKYGLDSVFAYRNHKNSNQQVIIIEAKYREDMKSLPRSEIQKWVNRLLEKIENVPSSQDFHNKFTPDNNAYFHRGFILTWVNQNKTFDTKLFSERLQEIEIVGKNQADFIYIIGNDIILRFCAIQNEINNLYLSNEYMDINFYVPTNSSELVCDGNSIPIEVLFSDFVWYKTRKKQSLVGSNEHHEYNASICFYFGEIHTKHDLNFIDLAIRDSGLHNSSLVEVYLITPLSNIRSEIEGHKRNSQFTINYKNLNIPDSIPSWLGEP</sequence>
<name>A0ABP9WXD3_9CHLR</name>
<evidence type="ECO:0000313" key="2">
    <source>
        <dbReference type="EMBL" id="GAA5527181.1"/>
    </source>
</evidence>
<comment type="caution">
    <text evidence="2">The sequence shown here is derived from an EMBL/GenBank/DDBJ whole genome shotgun (WGS) entry which is preliminary data.</text>
</comment>
<dbReference type="RefSeq" id="WP_345720821.1">
    <property type="nucleotide sequence ID" value="NZ_BAABRU010000003.1"/>
</dbReference>
<organism evidence="2 3">
    <name type="scientific">Herpetosiphon gulosus</name>
    <dbReference type="NCBI Taxonomy" id="1973496"/>
    <lineage>
        <taxon>Bacteria</taxon>
        <taxon>Bacillati</taxon>
        <taxon>Chloroflexota</taxon>
        <taxon>Chloroflexia</taxon>
        <taxon>Herpetosiphonales</taxon>
        <taxon>Herpetosiphonaceae</taxon>
        <taxon>Herpetosiphon</taxon>
    </lineage>
</organism>
<dbReference type="InterPro" id="IPR058873">
    <property type="entry name" value="PDDEXK_GAPS4"/>
</dbReference>
<keyword evidence="3" id="KW-1185">Reference proteome</keyword>
<protein>
    <recommendedName>
        <fullName evidence="1">GAPS4 PD-(D/E)XK nuclease domain-containing protein</fullName>
    </recommendedName>
</protein>
<evidence type="ECO:0000259" key="1">
    <source>
        <dbReference type="Pfam" id="PF26115"/>
    </source>
</evidence>
<dbReference type="Pfam" id="PF26115">
    <property type="entry name" value="PDDEXK_GAPS4"/>
    <property type="match status" value="1"/>
</dbReference>
<gene>
    <name evidence="2" type="ORF">Hgul01_00965</name>
</gene>
<feature type="domain" description="GAPS4 PD-(D/E)XK nuclease" evidence="1">
    <location>
        <begin position="1"/>
        <end position="157"/>
    </location>
</feature>
<reference evidence="2 3" key="1">
    <citation type="submission" date="2024-02" db="EMBL/GenBank/DDBJ databases">
        <title>Herpetosiphon gulosus NBRC 112829.</title>
        <authorList>
            <person name="Ichikawa N."/>
            <person name="Katano-Makiyama Y."/>
            <person name="Hidaka K."/>
        </authorList>
    </citation>
    <scope>NUCLEOTIDE SEQUENCE [LARGE SCALE GENOMIC DNA]</scope>
    <source>
        <strain evidence="2 3">NBRC 112829</strain>
    </source>
</reference>